<dbReference type="GeneID" id="63786817"/>
<accession>A0A1Y2ESP1</accession>
<dbReference type="FunFam" id="3.30.780.10:FF:000005">
    <property type="entry name" value="Sui1 translation initiation factor"/>
    <property type="match status" value="1"/>
</dbReference>
<dbReference type="PANTHER" id="PTHR10388">
    <property type="entry name" value="EUKARYOTIC TRANSLATION INITIATION FACTOR SUI1"/>
    <property type="match status" value="1"/>
</dbReference>
<comment type="caution">
    <text evidence="7">The sequence shown here is derived from an EMBL/GenBank/DDBJ whole genome shotgun (WGS) entry which is preliminary data.</text>
</comment>
<keyword evidence="3" id="KW-0648">Protein biosynthesis</keyword>
<name>A0A1Y2ESP1_PROLT</name>
<dbReference type="GO" id="GO:0003743">
    <property type="term" value="F:translation initiation factor activity"/>
    <property type="evidence" value="ECO:0007669"/>
    <property type="project" value="InterPro"/>
</dbReference>
<comment type="function">
    <text evidence="4">Additional factor that functions in concert with eIF-2 and the initiator tRNA in directing the ribosome to the proper start site of translation.</text>
</comment>
<reference evidence="7 8" key="1">
    <citation type="submission" date="2016-07" db="EMBL/GenBank/DDBJ databases">
        <title>Pervasive Adenine N6-methylation of Active Genes in Fungi.</title>
        <authorList>
            <consortium name="DOE Joint Genome Institute"/>
            <person name="Mondo S.J."/>
            <person name="Dannebaum R.O."/>
            <person name="Kuo R.C."/>
            <person name="Labutti K."/>
            <person name="Haridas S."/>
            <person name="Kuo A."/>
            <person name="Salamov A."/>
            <person name="Ahrendt S.R."/>
            <person name="Lipzen A."/>
            <person name="Sullivan W."/>
            <person name="Andreopoulos W.B."/>
            <person name="Clum A."/>
            <person name="Lindquist E."/>
            <person name="Daum C."/>
            <person name="Ramamoorthy G.K."/>
            <person name="Gryganskyi A."/>
            <person name="Culley D."/>
            <person name="Magnuson J.K."/>
            <person name="James T.Y."/>
            <person name="O'Malley M.A."/>
            <person name="Stajich J.E."/>
            <person name="Spatafora J.W."/>
            <person name="Visel A."/>
            <person name="Grigoriev I.V."/>
        </authorList>
    </citation>
    <scope>NUCLEOTIDE SEQUENCE [LARGE SCALE GENOMIC DNA]</scope>
    <source>
        <strain evidence="7 8">12-1054</strain>
    </source>
</reference>
<evidence type="ECO:0000256" key="1">
    <source>
        <dbReference type="ARBA" id="ARBA00005422"/>
    </source>
</evidence>
<dbReference type="GO" id="GO:0006417">
    <property type="term" value="P:regulation of translation"/>
    <property type="evidence" value="ECO:0007669"/>
    <property type="project" value="UniProtKB-KW"/>
</dbReference>
<sequence>MSNIENFNTVDPFADTGDDETQPKNYIHIRIQQRNGRKTLTTVQGLPVEFDQKRILKALKKDFACNGTIVKDAEMGEVIQLQGDQRLKVSEFLTSELPIPKKNIKIHGF</sequence>
<dbReference type="InterPro" id="IPR005874">
    <property type="entry name" value="SUI1_euk"/>
</dbReference>
<evidence type="ECO:0000259" key="6">
    <source>
        <dbReference type="PROSITE" id="PS50296"/>
    </source>
</evidence>
<dbReference type="SUPFAM" id="SSF55159">
    <property type="entry name" value="eIF1-like"/>
    <property type="match status" value="1"/>
</dbReference>
<evidence type="ECO:0000256" key="4">
    <source>
        <dbReference type="ARBA" id="ARBA00060093"/>
    </source>
</evidence>
<evidence type="ECO:0000256" key="3">
    <source>
        <dbReference type="ARBA" id="ARBA00022917"/>
    </source>
</evidence>
<dbReference type="InterPro" id="IPR001950">
    <property type="entry name" value="SUI1"/>
</dbReference>
<evidence type="ECO:0000313" key="7">
    <source>
        <dbReference type="EMBL" id="ORY74583.1"/>
    </source>
</evidence>
<comment type="similarity">
    <text evidence="1">Belongs to the SUI1 family.</text>
</comment>
<feature type="domain" description="SUI1" evidence="6">
    <location>
        <begin position="27"/>
        <end position="97"/>
    </location>
</feature>
<organism evidence="7 8">
    <name type="scientific">Protomyces lactucae-debilis</name>
    <dbReference type="NCBI Taxonomy" id="2754530"/>
    <lineage>
        <taxon>Eukaryota</taxon>
        <taxon>Fungi</taxon>
        <taxon>Dikarya</taxon>
        <taxon>Ascomycota</taxon>
        <taxon>Taphrinomycotina</taxon>
        <taxon>Taphrinomycetes</taxon>
        <taxon>Taphrinales</taxon>
        <taxon>Protomycetaceae</taxon>
        <taxon>Protomyces</taxon>
    </lineage>
</organism>
<dbReference type="CDD" id="cd11566">
    <property type="entry name" value="eIF1_SUI1"/>
    <property type="match status" value="1"/>
</dbReference>
<evidence type="ECO:0000256" key="5">
    <source>
        <dbReference type="SAM" id="MobiDB-lite"/>
    </source>
</evidence>
<dbReference type="OrthoDB" id="10248435at2759"/>
<keyword evidence="2" id="KW-0810">Translation regulation</keyword>
<dbReference type="Pfam" id="PF01253">
    <property type="entry name" value="SUI1"/>
    <property type="match status" value="1"/>
</dbReference>
<gene>
    <name evidence="7" type="ORF">BCR37DRAFT_384391</name>
</gene>
<dbReference type="Proteomes" id="UP000193685">
    <property type="component" value="Unassembled WGS sequence"/>
</dbReference>
<proteinExistence type="inferred from homology"/>
<dbReference type="Gene3D" id="3.30.780.10">
    <property type="entry name" value="SUI1-like domain"/>
    <property type="match status" value="1"/>
</dbReference>
<evidence type="ECO:0000256" key="2">
    <source>
        <dbReference type="ARBA" id="ARBA00022845"/>
    </source>
</evidence>
<evidence type="ECO:0000313" key="8">
    <source>
        <dbReference type="Proteomes" id="UP000193685"/>
    </source>
</evidence>
<dbReference type="InterPro" id="IPR036877">
    <property type="entry name" value="SUI1_dom_sf"/>
</dbReference>
<dbReference type="AlphaFoldDB" id="A0A1Y2ESP1"/>
<dbReference type="RefSeq" id="XP_040722057.1">
    <property type="nucleotide sequence ID" value="XM_040870218.1"/>
</dbReference>
<keyword evidence="8" id="KW-1185">Reference proteome</keyword>
<dbReference type="NCBIfam" id="TIGR01160">
    <property type="entry name" value="SUI1_MOF2"/>
    <property type="match status" value="1"/>
</dbReference>
<dbReference type="PIRSF" id="PIRSF004499">
    <property type="entry name" value="SUI1_euk"/>
    <property type="match status" value="1"/>
</dbReference>
<dbReference type="STRING" id="56484.A0A1Y2ESP1"/>
<protein>
    <submittedName>
        <fullName evidence="7">Translation factor sui1</fullName>
    </submittedName>
</protein>
<dbReference type="EMBL" id="MCFI01000029">
    <property type="protein sequence ID" value="ORY74583.1"/>
    <property type="molecule type" value="Genomic_DNA"/>
</dbReference>
<dbReference type="OMA" id="CEFMITQ"/>
<dbReference type="PROSITE" id="PS50296">
    <property type="entry name" value="SUI1"/>
    <property type="match status" value="1"/>
</dbReference>
<feature type="region of interest" description="Disordered" evidence="5">
    <location>
        <begin position="1"/>
        <end position="21"/>
    </location>
</feature>